<keyword evidence="1" id="KW-1133">Transmembrane helix</keyword>
<dbReference type="OrthoDB" id="104580at2"/>
<reference evidence="2 3" key="1">
    <citation type="submission" date="2019-02" db="EMBL/GenBank/DDBJ databases">
        <title>Genomic Encyclopedia of Archaeal and Bacterial Type Strains, Phase II (KMG-II): from individual species to whole genera.</title>
        <authorList>
            <person name="Goeker M."/>
        </authorList>
    </citation>
    <scope>NUCLEOTIDE SEQUENCE [LARGE SCALE GENOMIC DNA]</scope>
    <source>
        <strain evidence="2 3">DSM 18101</strain>
    </source>
</reference>
<organism evidence="2 3">
    <name type="scientific">Edaphobacter modestus</name>
    <dbReference type="NCBI Taxonomy" id="388466"/>
    <lineage>
        <taxon>Bacteria</taxon>
        <taxon>Pseudomonadati</taxon>
        <taxon>Acidobacteriota</taxon>
        <taxon>Terriglobia</taxon>
        <taxon>Terriglobales</taxon>
        <taxon>Acidobacteriaceae</taxon>
        <taxon>Edaphobacter</taxon>
    </lineage>
</organism>
<name>A0A4Q7Z0R7_9BACT</name>
<keyword evidence="1" id="KW-0812">Transmembrane</keyword>
<dbReference type="EMBL" id="SHKW01000001">
    <property type="protein sequence ID" value="RZU43069.1"/>
    <property type="molecule type" value="Genomic_DNA"/>
</dbReference>
<gene>
    <name evidence="2" type="ORF">BDD14_4687</name>
</gene>
<dbReference type="RefSeq" id="WP_130421350.1">
    <property type="nucleotide sequence ID" value="NZ_SHKW01000001.1"/>
</dbReference>
<sequence>MTHATKEADSPTHSLEGDPRWQLVERIVATPAFARSARLSSLLMYVCRQSISGRGAELGEQIIGEVVFERAVGYDPRDDNIVRSHASRLRIRLESYFREEGAFETLRVSVPRGSYVAVFERVAPESPLASFDLDSANLKRLETAPPVAVPESTAQKNYKALAIFLTLCVVVEGLAFALVHLRSAHLAVRNETPTHKLWSQMFRDNQNTLIVPADVALVIGNLIAGHSVDLAEYASGRYRTDAICNKPCDRRLLQEVESRRYTSMADLKFAAALARLPEALPDRTQIRYVRDLQLEDFKQSNLILAGSLIADPWLRLIDHQMNFILHDDPSLGPLRVENLKPRDGEKREYFFRNDDPQKRGLAAISFLPNLGRNGNILLVQGFTLAGTDAAAEFVTSGKDFDTLFREFSGNNSRLPHFEILLQTMDVNGMASRPIVLAWRTYP</sequence>
<keyword evidence="3" id="KW-1185">Reference proteome</keyword>
<feature type="transmembrane region" description="Helical" evidence="1">
    <location>
        <begin position="160"/>
        <end position="181"/>
    </location>
</feature>
<proteinExistence type="predicted"/>
<evidence type="ECO:0000256" key="1">
    <source>
        <dbReference type="SAM" id="Phobius"/>
    </source>
</evidence>
<dbReference type="Proteomes" id="UP000292958">
    <property type="component" value="Unassembled WGS sequence"/>
</dbReference>
<evidence type="ECO:0000313" key="3">
    <source>
        <dbReference type="Proteomes" id="UP000292958"/>
    </source>
</evidence>
<evidence type="ECO:0000313" key="2">
    <source>
        <dbReference type="EMBL" id="RZU43069.1"/>
    </source>
</evidence>
<keyword evidence="1" id="KW-0472">Membrane</keyword>
<accession>A0A4Q7Z0R7</accession>
<comment type="caution">
    <text evidence="2">The sequence shown here is derived from an EMBL/GenBank/DDBJ whole genome shotgun (WGS) entry which is preliminary data.</text>
</comment>
<dbReference type="AlphaFoldDB" id="A0A4Q7Z0R7"/>
<protein>
    <submittedName>
        <fullName evidence="2">Uncharacterized protein</fullName>
    </submittedName>
</protein>